<comment type="caution">
    <text evidence="8">The sequence shown here is derived from an EMBL/GenBank/DDBJ whole genome shotgun (WGS) entry which is preliminary data.</text>
</comment>
<proteinExistence type="predicted"/>
<keyword evidence="3" id="KW-0106">Calcium</keyword>
<evidence type="ECO:0000256" key="6">
    <source>
        <dbReference type="SAM" id="Phobius"/>
    </source>
</evidence>
<dbReference type="InterPro" id="IPR002048">
    <property type="entry name" value="EF_hand_dom"/>
</dbReference>
<keyword evidence="5 6" id="KW-0472">Membrane</keyword>
<dbReference type="PROSITE" id="PS00018">
    <property type="entry name" value="EF_HAND_1"/>
    <property type="match status" value="1"/>
</dbReference>
<evidence type="ECO:0000256" key="4">
    <source>
        <dbReference type="ARBA" id="ARBA00022989"/>
    </source>
</evidence>
<evidence type="ECO:0000256" key="3">
    <source>
        <dbReference type="ARBA" id="ARBA00022837"/>
    </source>
</evidence>
<dbReference type="Gene3D" id="1.10.238.10">
    <property type="entry name" value="EF-hand"/>
    <property type="match status" value="1"/>
</dbReference>
<dbReference type="Proteomes" id="UP001642464">
    <property type="component" value="Unassembled WGS sequence"/>
</dbReference>
<keyword evidence="2 6" id="KW-0812">Transmembrane</keyword>
<protein>
    <submittedName>
        <fullName evidence="8">Autoinducer 2-degrading protein LsrG</fullName>
    </submittedName>
</protein>
<dbReference type="Pfam" id="PF00520">
    <property type="entry name" value="Ion_trans"/>
    <property type="match status" value="1"/>
</dbReference>
<evidence type="ECO:0000256" key="5">
    <source>
        <dbReference type="ARBA" id="ARBA00023136"/>
    </source>
</evidence>
<keyword evidence="4 6" id="KW-1133">Transmembrane helix</keyword>
<feature type="domain" description="EF-hand" evidence="7">
    <location>
        <begin position="137"/>
        <end position="172"/>
    </location>
</feature>
<dbReference type="PROSITE" id="PS50222">
    <property type="entry name" value="EF_HAND_2"/>
    <property type="match status" value="2"/>
</dbReference>
<gene>
    <name evidence="8" type="ORF">SCF082_LOCUS23717</name>
</gene>
<dbReference type="EMBL" id="CAXAMM010017335">
    <property type="protein sequence ID" value="CAK9040936.1"/>
    <property type="molecule type" value="Genomic_DNA"/>
</dbReference>
<dbReference type="InterPro" id="IPR018247">
    <property type="entry name" value="EF_Hand_1_Ca_BS"/>
</dbReference>
<dbReference type="SUPFAM" id="SSF47473">
    <property type="entry name" value="EF-hand"/>
    <property type="match status" value="1"/>
</dbReference>
<dbReference type="InterPro" id="IPR005821">
    <property type="entry name" value="Ion_trans_dom"/>
</dbReference>
<dbReference type="Gene3D" id="1.10.287.70">
    <property type="match status" value="1"/>
</dbReference>
<feature type="domain" description="EF-hand" evidence="7">
    <location>
        <begin position="181"/>
        <end position="216"/>
    </location>
</feature>
<evidence type="ECO:0000256" key="1">
    <source>
        <dbReference type="ARBA" id="ARBA00004141"/>
    </source>
</evidence>
<evidence type="ECO:0000313" key="8">
    <source>
        <dbReference type="EMBL" id="CAK9040936.1"/>
    </source>
</evidence>
<comment type="subcellular location">
    <subcellularLocation>
        <location evidence="1">Membrane</location>
        <topology evidence="1">Multi-pass membrane protein</topology>
    </subcellularLocation>
</comment>
<organism evidence="8 9">
    <name type="scientific">Durusdinium trenchii</name>
    <dbReference type="NCBI Taxonomy" id="1381693"/>
    <lineage>
        <taxon>Eukaryota</taxon>
        <taxon>Sar</taxon>
        <taxon>Alveolata</taxon>
        <taxon>Dinophyceae</taxon>
        <taxon>Suessiales</taxon>
        <taxon>Symbiodiniaceae</taxon>
        <taxon>Durusdinium</taxon>
    </lineage>
</organism>
<keyword evidence="9" id="KW-1185">Reference proteome</keyword>
<feature type="transmembrane region" description="Helical" evidence="6">
    <location>
        <begin position="9"/>
        <end position="28"/>
    </location>
</feature>
<name>A0ABP0LP10_9DINO</name>
<sequence>MMSTCLKALAWSFIFCFVIMTIWAMLIVEMINPLVQEIHAKYDTFQDCEQCLRATSSVMDANLLLFKTVIAGDSWGTIAVPVIEAYPPTAIIFVGSLLTLVFGVLNLIVAVVVDTFADARDRDILNLAEEMEQDMQADKRFLESVFDRIDVDHTGQLTLEQLVEGARTDTEFQSRLKVMDIDEMDLVQLFEMIDIDNSGFIESNEFIRPLSRWVRDSKTAPRFIKYNMMRTMQKQEEFLGLTKCFNRSGLELLRCRFETTNLFLFF</sequence>
<dbReference type="SMART" id="SM00054">
    <property type="entry name" value="EFh"/>
    <property type="match status" value="2"/>
</dbReference>
<accession>A0ABP0LP10</accession>
<evidence type="ECO:0000259" key="7">
    <source>
        <dbReference type="PROSITE" id="PS50222"/>
    </source>
</evidence>
<feature type="transmembrane region" description="Helical" evidence="6">
    <location>
        <begin position="90"/>
        <end position="113"/>
    </location>
</feature>
<evidence type="ECO:0000313" key="9">
    <source>
        <dbReference type="Proteomes" id="UP001642464"/>
    </source>
</evidence>
<dbReference type="InterPro" id="IPR011992">
    <property type="entry name" value="EF-hand-dom_pair"/>
</dbReference>
<evidence type="ECO:0000256" key="2">
    <source>
        <dbReference type="ARBA" id="ARBA00022692"/>
    </source>
</evidence>
<dbReference type="Pfam" id="PF13499">
    <property type="entry name" value="EF-hand_7"/>
    <property type="match status" value="1"/>
</dbReference>
<reference evidence="8 9" key="1">
    <citation type="submission" date="2024-02" db="EMBL/GenBank/DDBJ databases">
        <authorList>
            <person name="Chen Y."/>
            <person name="Shah S."/>
            <person name="Dougan E. K."/>
            <person name="Thang M."/>
            <person name="Chan C."/>
        </authorList>
    </citation>
    <scope>NUCLEOTIDE SEQUENCE [LARGE SCALE GENOMIC DNA]</scope>
</reference>